<evidence type="ECO:0000313" key="3">
    <source>
        <dbReference type="Proteomes" id="UP000000379"/>
    </source>
</evidence>
<evidence type="ECO:0000313" key="2">
    <source>
        <dbReference type="EMBL" id="ADI15066.1"/>
    </source>
</evidence>
<sequence>MVGVEPTEPAFGTFSSALADEELADVRELLMQEGPYTVFVPGNAAFDAYFEARGITKEAFLASDEMPEIIRAHIALGKYNADTLLGNDTLTAENLNGDTLTISREGDDFYVNGVPVDGPVVEGTGNVKNGALHFLLGVIEP</sequence>
<gene>
    <name evidence="2" type="ordered locus">Trad_1952</name>
</gene>
<dbReference type="SUPFAM" id="SSF82153">
    <property type="entry name" value="FAS1 domain"/>
    <property type="match status" value="1"/>
</dbReference>
<dbReference type="Pfam" id="PF02469">
    <property type="entry name" value="Fasciclin"/>
    <property type="match status" value="1"/>
</dbReference>
<dbReference type="AlphaFoldDB" id="D7CQT2"/>
<dbReference type="Proteomes" id="UP000000379">
    <property type="component" value="Chromosome"/>
</dbReference>
<dbReference type="InterPro" id="IPR000782">
    <property type="entry name" value="FAS1_domain"/>
</dbReference>
<evidence type="ECO:0000259" key="1">
    <source>
        <dbReference type="PROSITE" id="PS50213"/>
    </source>
</evidence>
<reference evidence="3" key="1">
    <citation type="submission" date="2010-05" db="EMBL/GenBank/DDBJ databases">
        <title>The complete genome of Truepera radiovictris DSM 17093.</title>
        <authorList>
            <consortium name="US DOE Joint Genome Institute (JGI-PGF)"/>
            <person name="Lucas S."/>
            <person name="Copeland A."/>
            <person name="Lapidus A."/>
            <person name="Glavina del Rio T."/>
            <person name="Dalin E."/>
            <person name="Tice H."/>
            <person name="Bruce D."/>
            <person name="Goodwin L."/>
            <person name="Pitluck S."/>
            <person name="Kyrpides N."/>
            <person name="Mavromatis K."/>
            <person name="Ovchinnikova G."/>
            <person name="Munk A.C."/>
            <person name="Detter J.C."/>
            <person name="Han C."/>
            <person name="Tapia R."/>
            <person name="Land M."/>
            <person name="Hauser L."/>
            <person name="Markowitz V."/>
            <person name="Cheng J.-F."/>
            <person name="Hugenholtz P."/>
            <person name="Woyke T."/>
            <person name="Wu D."/>
            <person name="Tindall B."/>
            <person name="Pomrenke H.G."/>
            <person name="Brambilla E."/>
            <person name="Klenk H.-P."/>
            <person name="Eisen J.A."/>
        </authorList>
    </citation>
    <scope>NUCLEOTIDE SEQUENCE [LARGE SCALE GENOMIC DNA]</scope>
    <source>
        <strain evidence="3">DSM 17093 / CIP 108686 / LMG 22925 / RQ-24</strain>
    </source>
</reference>
<dbReference type="Gene3D" id="2.30.180.10">
    <property type="entry name" value="FAS1 domain"/>
    <property type="match status" value="1"/>
</dbReference>
<dbReference type="STRING" id="649638.Trad_1952"/>
<accession>D7CQT2</accession>
<dbReference type="KEGG" id="tra:Trad_1952"/>
<organism evidence="2 3">
    <name type="scientific">Truepera radiovictrix (strain DSM 17093 / CIP 108686 / LMG 22925 / RQ-24)</name>
    <dbReference type="NCBI Taxonomy" id="649638"/>
    <lineage>
        <taxon>Bacteria</taxon>
        <taxon>Thermotogati</taxon>
        <taxon>Deinococcota</taxon>
        <taxon>Deinococci</taxon>
        <taxon>Trueperales</taxon>
        <taxon>Trueperaceae</taxon>
        <taxon>Truepera</taxon>
    </lineage>
</organism>
<dbReference type="PROSITE" id="PS50213">
    <property type="entry name" value="FAS1"/>
    <property type="match status" value="1"/>
</dbReference>
<dbReference type="EMBL" id="CP002049">
    <property type="protein sequence ID" value="ADI15066.1"/>
    <property type="molecule type" value="Genomic_DNA"/>
</dbReference>
<proteinExistence type="predicted"/>
<protein>
    <submittedName>
        <fullName evidence="2">Beta-Ig-H3/fasciclin</fullName>
    </submittedName>
</protein>
<dbReference type="InterPro" id="IPR036378">
    <property type="entry name" value="FAS1_dom_sf"/>
</dbReference>
<keyword evidence="3" id="KW-1185">Reference proteome</keyword>
<feature type="domain" description="FAS1" evidence="1">
    <location>
        <begin position="1"/>
        <end position="139"/>
    </location>
</feature>
<dbReference type="SMART" id="SM00554">
    <property type="entry name" value="FAS1"/>
    <property type="match status" value="1"/>
</dbReference>
<reference evidence="2 3" key="2">
    <citation type="journal article" date="2011" name="Stand. Genomic Sci.">
        <title>Complete genome sequence of Truepera radiovictrix type strain (RQ-24).</title>
        <authorList>
            <person name="Ivanova N."/>
            <person name="Rohde C."/>
            <person name="Munk C."/>
            <person name="Nolan M."/>
            <person name="Lucas S."/>
            <person name="Del Rio T.G."/>
            <person name="Tice H."/>
            <person name="Deshpande S."/>
            <person name="Cheng J.F."/>
            <person name="Tapia R."/>
            <person name="Han C."/>
            <person name="Goodwin L."/>
            <person name="Pitluck S."/>
            <person name="Liolios K."/>
            <person name="Mavromatis K."/>
            <person name="Mikhailova N."/>
            <person name="Pati A."/>
            <person name="Chen A."/>
            <person name="Palaniappan K."/>
            <person name="Land M."/>
            <person name="Hauser L."/>
            <person name="Chang Y.J."/>
            <person name="Jeffries C.D."/>
            <person name="Brambilla E."/>
            <person name="Rohde M."/>
            <person name="Goker M."/>
            <person name="Tindall B.J."/>
            <person name="Woyke T."/>
            <person name="Bristow J."/>
            <person name="Eisen J.A."/>
            <person name="Markowitz V."/>
            <person name="Hugenholtz P."/>
            <person name="Kyrpides N.C."/>
            <person name="Klenk H.P."/>
            <person name="Lapidus A."/>
        </authorList>
    </citation>
    <scope>NUCLEOTIDE SEQUENCE [LARGE SCALE GENOMIC DNA]</scope>
    <source>
        <strain evidence="3">DSM 17093 / CIP 108686 / LMG 22925 / RQ-24</strain>
    </source>
</reference>
<dbReference type="HOGENOM" id="CLU_031281_4_2_0"/>
<dbReference type="eggNOG" id="COG2335">
    <property type="taxonomic scope" value="Bacteria"/>
</dbReference>
<name>D7CQT2_TRURR</name>